<dbReference type="EMBL" id="PRDG01000001">
    <property type="protein sequence ID" value="MBP2622338.1"/>
    <property type="molecule type" value="Genomic_DNA"/>
</dbReference>
<feature type="signal peptide" evidence="1">
    <location>
        <begin position="1"/>
        <end position="25"/>
    </location>
</feature>
<name>A0ABS5B1H6_9STRE</name>
<dbReference type="Proteomes" id="UP001519296">
    <property type="component" value="Unassembled WGS sequence"/>
</dbReference>
<dbReference type="InterPro" id="IPR029058">
    <property type="entry name" value="AB_hydrolase_fold"/>
</dbReference>
<protein>
    <submittedName>
        <fullName evidence="2">Alpha/beta hydrolase</fullName>
    </submittedName>
</protein>
<dbReference type="SUPFAM" id="SSF53474">
    <property type="entry name" value="alpha/beta-Hydrolases"/>
    <property type="match status" value="1"/>
</dbReference>
<evidence type="ECO:0000313" key="3">
    <source>
        <dbReference type="Proteomes" id="UP001519296"/>
    </source>
</evidence>
<proteinExistence type="predicted"/>
<evidence type="ECO:0000256" key="1">
    <source>
        <dbReference type="SAM" id="SignalP"/>
    </source>
</evidence>
<accession>A0ABS5B1H6</accession>
<comment type="caution">
    <text evidence="2">The sequence shown here is derived from an EMBL/GenBank/DDBJ whole genome shotgun (WGS) entry which is preliminary data.</text>
</comment>
<dbReference type="InterPro" id="IPR010315">
    <property type="entry name" value="DUF915_hydro-like"/>
</dbReference>
<dbReference type="GO" id="GO:0016787">
    <property type="term" value="F:hydrolase activity"/>
    <property type="evidence" value="ECO:0007669"/>
    <property type="project" value="UniProtKB-KW"/>
</dbReference>
<keyword evidence="3" id="KW-1185">Reference proteome</keyword>
<feature type="chain" id="PRO_5045521183" evidence="1">
    <location>
        <begin position="26"/>
        <end position="286"/>
    </location>
</feature>
<organism evidence="2 3">
    <name type="scientific">Streptococcus oricebi</name>
    <dbReference type="NCBI Taxonomy" id="1547447"/>
    <lineage>
        <taxon>Bacteria</taxon>
        <taxon>Bacillati</taxon>
        <taxon>Bacillota</taxon>
        <taxon>Bacilli</taxon>
        <taxon>Lactobacillales</taxon>
        <taxon>Streptococcaceae</taxon>
        <taxon>Streptococcus</taxon>
    </lineage>
</organism>
<keyword evidence="2" id="KW-0378">Hydrolase</keyword>
<dbReference type="Pfam" id="PF06028">
    <property type="entry name" value="DUF915"/>
    <property type="match status" value="1"/>
</dbReference>
<evidence type="ECO:0000313" key="2">
    <source>
        <dbReference type="EMBL" id="MBP2622338.1"/>
    </source>
</evidence>
<sequence length="286" mass="31830">MMKNKKWILALLALVTLGLAGFAYQSVSGQGAKELNKKDFIQSTRPTLFFHGYGSSARAEEHMTSAAREAGVTKTIIRANVDRNGQVTLSGKIPKGAINPIVQVNYEDNRNPDFPKDASYAKAIVSKLQELYHFQEMNMVGHSMGNMSILYYLLEHSQDEGLPQLQKQVNIANHVNGLEGMDLPEGLTLDAQTGQPNKMSRNYQTLLGLREIYPQEQVDVLNIYGDYKNGSDGSVLNSSSLSLKYLLVDNAKSYQEKKITGPLAQHSKLHENPEVDKVLIDFLWGK</sequence>
<gene>
    <name evidence="2" type="ORF">C4K46_00090</name>
</gene>
<keyword evidence="1" id="KW-0732">Signal</keyword>
<reference evidence="2 3" key="1">
    <citation type="submission" date="2018-02" db="EMBL/GenBank/DDBJ databases">
        <title>Draft genome sequence of Streptococcus oricebi CCUG 70868T type strain.</title>
        <authorList>
            <person name="Mendez V."/>
            <person name="Salva-Serra F."/>
            <person name="Jaen-Luchoro D."/>
            <person name="Gonzales-Siles L."/>
            <person name="Karlsson R."/>
            <person name="Engstrom-Jakobsson H."/>
            <person name="Busquets A."/>
            <person name="Gomila M."/>
            <person name="Pineiro-Iglesias B."/>
            <person name="Bennasar-Figueras A."/>
            <person name="Seeger M."/>
            <person name="Moore E."/>
        </authorList>
    </citation>
    <scope>NUCLEOTIDE SEQUENCE [LARGE SCALE GENOMIC DNA]</scope>
    <source>
        <strain evidence="2 3">CCUG 70868</strain>
    </source>
</reference>
<dbReference type="Gene3D" id="3.40.50.1820">
    <property type="entry name" value="alpha/beta hydrolase"/>
    <property type="match status" value="1"/>
</dbReference>